<evidence type="ECO:0000313" key="1">
    <source>
        <dbReference type="EMBL" id="AFK69771.1"/>
    </source>
</evidence>
<reference evidence="1 2" key="1">
    <citation type="journal article" date="2012" name="J. Bacteriol.">
        <title>Complete Genome Sequence of the Naphthalene-Degrading Pseudomonas putida Strain ND6.</title>
        <authorList>
            <person name="Li S."/>
            <person name="Zhao H."/>
            <person name="Li Y."/>
            <person name="Niu S."/>
            <person name="Cai B."/>
        </authorList>
    </citation>
    <scope>NUCLEOTIDE SEQUENCE [LARGE SCALE GENOMIC DNA]</scope>
    <source>
        <strain evidence="1 2">ND6</strain>
    </source>
</reference>
<proteinExistence type="predicted"/>
<name>I3UWA0_PSEPU</name>
<organism evidence="1 2">
    <name type="scientific">Pseudomonas putida ND6</name>
    <dbReference type="NCBI Taxonomy" id="231023"/>
    <lineage>
        <taxon>Bacteria</taxon>
        <taxon>Pseudomonadati</taxon>
        <taxon>Pseudomonadota</taxon>
        <taxon>Gammaproteobacteria</taxon>
        <taxon>Pseudomonadales</taxon>
        <taxon>Pseudomonadaceae</taxon>
        <taxon>Pseudomonas</taxon>
    </lineage>
</organism>
<evidence type="ECO:0000313" key="2">
    <source>
        <dbReference type="Proteomes" id="UP000005268"/>
    </source>
</evidence>
<sequence length="35" mass="4146">MITKRGNRKVMEKVIFAKPLILKAFRIGKYHSNKE</sequence>
<gene>
    <name evidence="1" type="ORF">YSA_05546</name>
</gene>
<protein>
    <submittedName>
        <fullName evidence="1">Uncharacterized protein</fullName>
    </submittedName>
</protein>
<dbReference type="Proteomes" id="UP000005268">
    <property type="component" value="Chromosome"/>
</dbReference>
<dbReference type="EMBL" id="CP003588">
    <property type="protein sequence ID" value="AFK69771.1"/>
    <property type="molecule type" value="Genomic_DNA"/>
</dbReference>
<dbReference type="HOGENOM" id="CLU_3366701_0_0_6"/>
<accession>I3UWA0</accession>
<dbReference type="KEGG" id="ppi:YSA_05546"/>
<dbReference type="AlphaFoldDB" id="I3UWA0"/>